<dbReference type="CDD" id="cd00519">
    <property type="entry name" value="Lipase_3"/>
    <property type="match status" value="1"/>
</dbReference>
<evidence type="ECO:0000259" key="2">
    <source>
        <dbReference type="Pfam" id="PF01764"/>
    </source>
</evidence>
<reference evidence="4" key="1">
    <citation type="submission" date="2016-10" db="EMBL/GenBank/DDBJ databases">
        <authorList>
            <person name="Varghese N."/>
            <person name="Submissions S."/>
        </authorList>
    </citation>
    <scope>NUCLEOTIDE SEQUENCE [LARGE SCALE GENOMIC DNA]</scope>
    <source>
        <strain evidence="4">DSM 3695</strain>
    </source>
</reference>
<gene>
    <name evidence="3" type="ORF">SAMN04488122_2631</name>
</gene>
<protein>
    <submittedName>
        <fullName evidence="3">Lipase (Class 3)</fullName>
    </submittedName>
</protein>
<evidence type="ECO:0000313" key="3">
    <source>
        <dbReference type="EMBL" id="SEW38552.1"/>
    </source>
</evidence>
<feature type="signal peptide" evidence="1">
    <location>
        <begin position="1"/>
        <end position="22"/>
    </location>
</feature>
<keyword evidence="4" id="KW-1185">Reference proteome</keyword>
<proteinExistence type="predicted"/>
<evidence type="ECO:0000256" key="1">
    <source>
        <dbReference type="SAM" id="SignalP"/>
    </source>
</evidence>
<evidence type="ECO:0000313" key="4">
    <source>
        <dbReference type="Proteomes" id="UP000199310"/>
    </source>
</evidence>
<dbReference type="OrthoDB" id="927373at2"/>
<keyword evidence="1" id="KW-0732">Signal</keyword>
<organism evidence="3 4">
    <name type="scientific">Chitinophaga arvensicola</name>
    <dbReference type="NCBI Taxonomy" id="29529"/>
    <lineage>
        <taxon>Bacteria</taxon>
        <taxon>Pseudomonadati</taxon>
        <taxon>Bacteroidota</taxon>
        <taxon>Chitinophagia</taxon>
        <taxon>Chitinophagales</taxon>
        <taxon>Chitinophagaceae</taxon>
        <taxon>Chitinophaga</taxon>
    </lineage>
</organism>
<dbReference type="Proteomes" id="UP000199310">
    <property type="component" value="Unassembled WGS sequence"/>
</dbReference>
<feature type="chain" id="PRO_5011795526" evidence="1">
    <location>
        <begin position="23"/>
        <end position="366"/>
    </location>
</feature>
<dbReference type="STRING" id="29529.SAMN04488122_2631"/>
<accession>A0A1I0RCH2</accession>
<dbReference type="Gene3D" id="3.40.50.1820">
    <property type="entry name" value="alpha/beta hydrolase"/>
    <property type="match status" value="1"/>
</dbReference>
<name>A0A1I0RCH2_9BACT</name>
<dbReference type="SUPFAM" id="SSF53474">
    <property type="entry name" value="alpha/beta-Hydrolases"/>
    <property type="match status" value="1"/>
</dbReference>
<dbReference type="RefSeq" id="WP_089895342.1">
    <property type="nucleotide sequence ID" value="NZ_FOJG01000001.1"/>
</dbReference>
<dbReference type="InterPro" id="IPR029058">
    <property type="entry name" value="AB_hydrolase_fold"/>
</dbReference>
<dbReference type="EMBL" id="FOJG01000001">
    <property type="protein sequence ID" value="SEW38552.1"/>
    <property type="molecule type" value="Genomic_DNA"/>
</dbReference>
<dbReference type="Pfam" id="PF01764">
    <property type="entry name" value="Lipase_3"/>
    <property type="match status" value="1"/>
</dbReference>
<dbReference type="InterPro" id="IPR002921">
    <property type="entry name" value="Fungal_lipase-type"/>
</dbReference>
<feature type="domain" description="Fungal lipase-type" evidence="2">
    <location>
        <begin position="87"/>
        <end position="238"/>
    </location>
</feature>
<sequence>MGFRISLFCCLFLFWGSNQCGAQHLLPEFNPSEYSELLKLAERMGDTPWTKVKSNPPRDMELVYRGAVAGLENRWDLWKRKDNVGIIVIRGTNGTATSWLENFYAGMIPAQGTVKLNDSTSVPYKVAEDPRAYVHAGWMLAVAAMGPEIIRTINEYYQQGIHEYIIFGHSQGGAICFLLRSWLAYETALPKDIVFKTYASAAPKPGNLYYAYDFDFISRGGWGLRVVNARDWVPETPFSLQTSRDFNTLSPFTNIKGAFKEQKWPLRGALKYIYGRLDRPSKRASRRMQRILGNLAYKRVKKILPEYKRPDFVTSHNYTPAGTPVILYPVKGYDQLFPSTSKNVFLHHMLEPYRWELEQIYHIDTN</sequence>
<dbReference type="AlphaFoldDB" id="A0A1I0RCH2"/>
<dbReference type="GO" id="GO:0006629">
    <property type="term" value="P:lipid metabolic process"/>
    <property type="evidence" value="ECO:0007669"/>
    <property type="project" value="InterPro"/>
</dbReference>